<keyword evidence="2" id="KW-0808">Transferase</keyword>
<dbReference type="PANTHER" id="PTHR42791">
    <property type="entry name" value="GNAT FAMILY ACETYLTRANSFERASE"/>
    <property type="match status" value="1"/>
</dbReference>
<dbReference type="Pfam" id="PF00583">
    <property type="entry name" value="Acetyltransf_1"/>
    <property type="match status" value="1"/>
</dbReference>
<sequence length="219" mass="25062">MADLHLSGDRFHIRPAKKEDAEAMTGVYYNSEALDITAMPKTAEVPNTHAIHQWWNDAWRIGLDNPTDRTFVVEDTQNDNKIVGFSRWMVPQQDGNLERKWPEVKDDEWDMEVAGAFFGGMEENRHELMGTKPHWMLEMLGVDQECQGQGIAARLIKWGTDQADAAGLESYLDASEKGLPYYKKRHGFGAREKAVEIPKKEPYGKYDYMSIVRAPQSKK</sequence>
<evidence type="ECO:0000313" key="2">
    <source>
        <dbReference type="EMBL" id="KAF2487360.1"/>
    </source>
</evidence>
<keyword evidence="3" id="KW-1185">Reference proteome</keyword>
<evidence type="ECO:0000259" key="1">
    <source>
        <dbReference type="PROSITE" id="PS51186"/>
    </source>
</evidence>
<dbReference type="SUPFAM" id="SSF55729">
    <property type="entry name" value="Acyl-CoA N-acyltransferases (Nat)"/>
    <property type="match status" value="1"/>
</dbReference>
<dbReference type="Proteomes" id="UP000799767">
    <property type="component" value="Unassembled WGS sequence"/>
</dbReference>
<dbReference type="EMBL" id="MU001631">
    <property type="protein sequence ID" value="KAF2487360.1"/>
    <property type="molecule type" value="Genomic_DNA"/>
</dbReference>
<feature type="domain" description="N-acetyltransferase" evidence="1">
    <location>
        <begin position="11"/>
        <end position="215"/>
    </location>
</feature>
<dbReference type="AlphaFoldDB" id="A0A6A6Q4R2"/>
<proteinExistence type="predicted"/>
<organism evidence="2 3">
    <name type="scientific">Neohortaea acidophila</name>
    <dbReference type="NCBI Taxonomy" id="245834"/>
    <lineage>
        <taxon>Eukaryota</taxon>
        <taxon>Fungi</taxon>
        <taxon>Dikarya</taxon>
        <taxon>Ascomycota</taxon>
        <taxon>Pezizomycotina</taxon>
        <taxon>Dothideomycetes</taxon>
        <taxon>Dothideomycetidae</taxon>
        <taxon>Mycosphaerellales</taxon>
        <taxon>Teratosphaeriaceae</taxon>
        <taxon>Neohortaea</taxon>
    </lineage>
</organism>
<name>A0A6A6Q4R2_9PEZI</name>
<dbReference type="Gene3D" id="3.40.630.30">
    <property type="match status" value="1"/>
</dbReference>
<accession>A0A6A6Q4R2</accession>
<keyword evidence="2" id="KW-0012">Acyltransferase</keyword>
<dbReference type="GeneID" id="54476055"/>
<dbReference type="PROSITE" id="PS51186">
    <property type="entry name" value="GNAT"/>
    <property type="match status" value="1"/>
</dbReference>
<dbReference type="InterPro" id="IPR052523">
    <property type="entry name" value="Trichothecene_AcTrans"/>
</dbReference>
<dbReference type="GO" id="GO:0016747">
    <property type="term" value="F:acyltransferase activity, transferring groups other than amino-acyl groups"/>
    <property type="evidence" value="ECO:0007669"/>
    <property type="project" value="InterPro"/>
</dbReference>
<dbReference type="OrthoDB" id="2115692at2759"/>
<dbReference type="CDD" id="cd04301">
    <property type="entry name" value="NAT_SF"/>
    <property type="match status" value="1"/>
</dbReference>
<dbReference type="RefSeq" id="XP_033593929.1">
    <property type="nucleotide sequence ID" value="XM_033735053.1"/>
</dbReference>
<gene>
    <name evidence="2" type="ORF">BDY17DRAFT_306748</name>
</gene>
<reference evidence="2" key="1">
    <citation type="journal article" date="2020" name="Stud. Mycol.">
        <title>101 Dothideomycetes genomes: a test case for predicting lifestyles and emergence of pathogens.</title>
        <authorList>
            <person name="Haridas S."/>
            <person name="Albert R."/>
            <person name="Binder M."/>
            <person name="Bloem J."/>
            <person name="Labutti K."/>
            <person name="Salamov A."/>
            <person name="Andreopoulos B."/>
            <person name="Baker S."/>
            <person name="Barry K."/>
            <person name="Bills G."/>
            <person name="Bluhm B."/>
            <person name="Cannon C."/>
            <person name="Castanera R."/>
            <person name="Culley D."/>
            <person name="Daum C."/>
            <person name="Ezra D."/>
            <person name="Gonzalez J."/>
            <person name="Henrissat B."/>
            <person name="Kuo A."/>
            <person name="Liang C."/>
            <person name="Lipzen A."/>
            <person name="Lutzoni F."/>
            <person name="Magnuson J."/>
            <person name="Mondo S."/>
            <person name="Nolan M."/>
            <person name="Ohm R."/>
            <person name="Pangilinan J."/>
            <person name="Park H.-J."/>
            <person name="Ramirez L."/>
            <person name="Alfaro M."/>
            <person name="Sun H."/>
            <person name="Tritt A."/>
            <person name="Yoshinaga Y."/>
            <person name="Zwiers L.-H."/>
            <person name="Turgeon B."/>
            <person name="Goodwin S."/>
            <person name="Spatafora J."/>
            <person name="Crous P."/>
            <person name="Grigoriev I."/>
        </authorList>
    </citation>
    <scope>NUCLEOTIDE SEQUENCE</scope>
    <source>
        <strain evidence="2">CBS 113389</strain>
    </source>
</reference>
<evidence type="ECO:0000313" key="3">
    <source>
        <dbReference type="Proteomes" id="UP000799767"/>
    </source>
</evidence>
<protein>
    <submittedName>
        <fullName evidence="2">Acyl-CoA N-acyltransferase</fullName>
    </submittedName>
</protein>
<dbReference type="InterPro" id="IPR016181">
    <property type="entry name" value="Acyl_CoA_acyltransferase"/>
</dbReference>
<dbReference type="PANTHER" id="PTHR42791:SF2">
    <property type="entry name" value="N-ACETYLTRANSFERASE DOMAIN-CONTAINING PROTEIN"/>
    <property type="match status" value="1"/>
</dbReference>
<dbReference type="InterPro" id="IPR000182">
    <property type="entry name" value="GNAT_dom"/>
</dbReference>